<reference evidence="1 2" key="1">
    <citation type="submission" date="2011-08" db="EMBL/GenBank/DDBJ databases">
        <title>The Genome Sequence of Oribacterium sp. ACB7.</title>
        <authorList>
            <consortium name="The Broad Institute Genome Sequencing Platform"/>
            <person name="Earl A."/>
            <person name="Ward D."/>
            <person name="Feldgarden M."/>
            <person name="Gevers D."/>
            <person name="Sizova M."/>
            <person name="Hazen A."/>
            <person name="Epstein S."/>
            <person name="Young S.K."/>
            <person name="Zeng Q."/>
            <person name="Gargeya S."/>
            <person name="Fitzgerald M."/>
            <person name="Haas B."/>
            <person name="Abouelleil A."/>
            <person name="Alvarado L."/>
            <person name="Arachchi H.M."/>
            <person name="Berlin A."/>
            <person name="Brown A."/>
            <person name="Chapman S.B."/>
            <person name="Chen Z."/>
            <person name="Dunbar C."/>
            <person name="Freedman E."/>
            <person name="Gearin G."/>
            <person name="Gellesch M."/>
            <person name="Goldberg J."/>
            <person name="Griggs A."/>
            <person name="Gujja S."/>
            <person name="Heiman D."/>
            <person name="Howarth C."/>
            <person name="Larson L."/>
            <person name="Lui A."/>
            <person name="MacDonald P.J.P."/>
            <person name="Montmayeur A."/>
            <person name="Murphy C."/>
            <person name="Neiman D."/>
            <person name="Pearson M."/>
            <person name="Priest M."/>
            <person name="Roberts A."/>
            <person name="Saif S."/>
            <person name="Shea T."/>
            <person name="Shenoy N."/>
            <person name="Sisk P."/>
            <person name="Stolte C."/>
            <person name="Sykes S."/>
            <person name="Wortman J."/>
            <person name="Nusbaum C."/>
            <person name="Birren B."/>
        </authorList>
    </citation>
    <scope>NUCLEOTIDE SEQUENCE [LARGE SCALE GENOMIC DNA]</scope>
    <source>
        <strain evidence="1 2">ACB7</strain>
    </source>
</reference>
<protein>
    <recommendedName>
        <fullName evidence="3">Helix-turn-helix type 11 domain-containing protein</fullName>
    </recommendedName>
</protein>
<dbReference type="RefSeq" id="WP_009536094.1">
    <property type="nucleotide sequence ID" value="NZ_JH414504.1"/>
</dbReference>
<sequence length="443" mass="52109">MYSVAIVSPEKSLEPIEKVIQDKSFECHFYPYIYTHLSDIDKIYEDCRKKCDVIFFSGELGYHYILKKFPDIRIPCAFTAYEPIDVLSIFLQFQIEHKDIPLNRVFCDFLTETNHYMGVSKYIQEEERPYFYKDSQYDYKHITEYAKKLWDKGKIDMILSRSINNLKRLDELKIPYVAVFPNEEMIRNSIQHALDDLRLSTIVEEKTLSVLLRLPFSEEVDKDEKEFREAQVYQFLTAYRKAKHLHFSIEKGFNQFAVSAEISMDAEIFPILEEILNQCRKNLNFPFRLGMGLSTSMERSRYYAERALMESNHYSRNDAFFMEEEGKITGPLSQELRLVYNYKNEKALQFAKAQGIHESNILKLIGLYEQAPEKAFNAQSLAELLGITSRSASRILAKLLQLRLIREGVIEEKKNSGIEKKMRHGRPALHFHFVKENFEASFL</sequence>
<dbReference type="Proteomes" id="UP000003527">
    <property type="component" value="Unassembled WGS sequence"/>
</dbReference>
<proteinExistence type="predicted"/>
<keyword evidence="2" id="KW-1185">Reference proteome</keyword>
<gene>
    <name evidence="1" type="ORF">HMPREF9624_00152</name>
</gene>
<evidence type="ECO:0008006" key="3">
    <source>
        <dbReference type="Google" id="ProtNLM"/>
    </source>
</evidence>
<dbReference type="PATRIC" id="fig|796944.3.peg.862"/>
<dbReference type="AlphaFoldDB" id="G9WTB8"/>
<name>G9WTB8_9FIRM</name>
<evidence type="ECO:0000313" key="2">
    <source>
        <dbReference type="Proteomes" id="UP000003527"/>
    </source>
</evidence>
<organism evidence="1 2">
    <name type="scientific">Oribacterium asaccharolyticum ACB7</name>
    <dbReference type="NCBI Taxonomy" id="796944"/>
    <lineage>
        <taxon>Bacteria</taxon>
        <taxon>Bacillati</taxon>
        <taxon>Bacillota</taxon>
        <taxon>Clostridia</taxon>
        <taxon>Lachnospirales</taxon>
        <taxon>Lachnospiraceae</taxon>
        <taxon>Oribacterium</taxon>
    </lineage>
</organism>
<comment type="caution">
    <text evidence="1">The sequence shown here is derived from an EMBL/GenBank/DDBJ whole genome shotgun (WGS) entry which is preliminary data.</text>
</comment>
<evidence type="ECO:0000313" key="1">
    <source>
        <dbReference type="EMBL" id="EHL12950.1"/>
    </source>
</evidence>
<accession>G9WTB8</accession>
<dbReference type="HOGENOM" id="CLU_046979_1_0_9"/>
<dbReference type="EMBL" id="AFZD01000012">
    <property type="protein sequence ID" value="EHL12950.1"/>
    <property type="molecule type" value="Genomic_DNA"/>
</dbReference>